<protein>
    <recommendedName>
        <fullName evidence="2">Peptidase S74 domain-containing protein</fullName>
    </recommendedName>
</protein>
<evidence type="ECO:0000256" key="1">
    <source>
        <dbReference type="SAM" id="MobiDB-lite"/>
    </source>
</evidence>
<accession>A0A1Q9F561</accession>
<comment type="caution">
    <text evidence="3">The sequence shown here is derived from an EMBL/GenBank/DDBJ whole genome shotgun (WGS) entry which is preliminary data.</text>
</comment>
<evidence type="ECO:0000259" key="2">
    <source>
        <dbReference type="PROSITE" id="PS51688"/>
    </source>
</evidence>
<sequence length="2324" mass="247298">MQQPWAPQISTDSTGSLPGPAGKLFGRRKKNMTTVWIDSRKRVAGTDSDFEFDVGETVHLQGSAKLGLFKIRVADTFLSTDRGTYLYWRDTALGTLNWAQLPTGAYTGVRLAAWVSSNFAAATYVESRNELEVAYDGNRLILNDQELRTQFPGSGSYPPGAMPSKPASINHLLGPSFINEAGNQQVFTFVQMQPYSEIYLRCSSLANAAEIVGPLGHDIIAKIVCKQGVGHIMEADTHENHMVNVRGPITLRYLRFKLTDYEGNVVNLRGTSLSFCLYLDGQKKMSEPEQPETSVEVAKGREQELRQEKYPAYNLNALMRKRYEELMDAKAFNEWLQNRQLKQQGEEYLDAMARMAEAVNRRVPQLRWAGAERAQLLRAGQQLAANIVARQVLEYINEGEPLNFALPRRNATIYTSSHFYLDDFPQSTEPLAENPRPHTQLGAAVEDDFESVDDGYQGRPFPQMRRPNFLRPGPDTDTEDEAYRRDGFDPPRPPDPGQPSSSFSGRVGEAAAAGVTGIIAAGANGVGQAAQNFGFRNATRAANAVEQRMFPQIIGRPTDAQRVIEQAGQRAQEIQRAAAQDIEQFAAEQAAAETAEITPLLAETGAGAAAGAGALEVLGGAVGAALAPEVAIPAAIGVAAGAGGALASGAGRTEAGTQTAPPSGSRMAALAGGALEGARAGASAFPTARNFGRAGGAAVGGLGAATLGLGLGAVGGAVQQPMVSRLDADSDDAPMAQQQSQPRAQVNSRQRPQMRSRMEPSFNELRREVLAREPEVVTNAVNDELMQSLDYKMRTSNASYVISRKVAFRFVNNDDTNDYHPIMGHPACLIKRIQLFANGQRTDDIDNYARTVHLYTLLKPREWWINQSNEGFEINDVGGFPNALPESHFQEVLMAPTLVGLLGCGKMLPPQLNLALEIEFADPADTVRGGQNSSVDFSIQNVRVLASQVTLDSALVESFNRVLLSGRSLVFSYPTVHTQVTSVPAGSTEFNVTVARAYSKLLGAFVTFRANAAQEGVTDLEHPGNQADGTSFLESQMQIGSLQYPHYPAKDFAEHHHFLQIMAGTYDSTFRNMRLTKNMYEGSSFIAAYPVERVPKMPLSGISTRAGDLARFSFKGLQGNKACQFSTSAVHRKETDTMSLFRSTITGTILDDSSTTEISGITAGQLATVLTAYTPLTETATNTASISTNATGVANNAAAIAALQTQVSNQPAVPDLTPYALASDLAAAEGLIAANSIGEANYPGEFSDPAGLKNRTVLGSWWSWVIGRSDSSSITALNTSLTTGLASKANQSALDALQLEVDGKSTPASVDAKLASYSTTAAMNSAITSANNATLASVASNYALRTVTDQLALDLAAKQSGPDVDQKIATALLDRPSTTDLTAAVNLKTTPADVDQKVTTALLTYVTQVALDAALALRDGRLDAAEASIAALQAAGFQTAAQVSGAIATALLPYTDTTGLNSLLAVRDGRLDGVEASLLDGHDTDILALQTAGPFATSSDLTAAETSLQSAIDAILAQLAALTTGGGSNLINAQAWSGEITWDLLLGTNTLRNLHFNAPRSVSLQNDNFTLSLACDSYSVAEADAAIATALAPYETAAQRDAAIAAALAAYSTTTEMNAAIAAALLQYYTATQVDNQIATAVANIDLTPYYTSAQTDAAITAALVPVTLSNAPAWGANPPTWELLKGTNVLRNLHFAGPLLASLQNNTDTLQIECDCYDKSETYTQAEVNTVVSGAIDALNITQYQTETDVDTAISDALLNYYTSAQVDAEIAANSFNASDYYTKTQSDSRYFVSNANAGNISLIRDVVTPPTLRVLIPRSPLNINVILSGTALELTCDAYSRSEADGRYVRTGDLSSLDSRYFPVNGNNGGGGIFPMVITTLTPRMIRAILPRPPLSGAFILGNAATLELNWDCYSKSESDGRYYTIGQSNANFADIAVEADVAALDTRVTALDASPLPADISVNSVSATGDWLSLVGGTAGTRIRDSSNNDLITVTTSEAFFGVRSRVDYRLTIDTPSGPDEGLYTAAVRARTGDTLLTLTGGTAGLRAEGALELTGILTGTEAVFPTSALDLTGILTGTEAVFPTRLSTPELAPSPSSNTYMRLFTGTTGLEVTDQSLNPLLQVEDDETKSLSRVLSVTRAATGGVVGAVLKNTAGTGWARLQLDANGSTGFAQLEVGSTGDCMLYAPNQDSAANGSNNGEVIANYGFQNLSDSRVKTDIEEADTDELAECFEALQPKWYKRVEAPGKQKIGFIAQEVQAAGKVGEALCGRMTDGDQELVTLDYSRMCCVLWGAVKRLQARVDALDKKKKKPKGLGRGAGC</sequence>
<dbReference type="InterPro" id="IPR030392">
    <property type="entry name" value="S74_ICA"/>
</dbReference>
<dbReference type="Pfam" id="PF13884">
    <property type="entry name" value="Peptidase_S74"/>
    <property type="match status" value="1"/>
</dbReference>
<feature type="region of interest" description="Disordered" evidence="1">
    <location>
        <begin position="647"/>
        <end position="666"/>
    </location>
</feature>
<feature type="compositionally biased region" description="Polar residues" evidence="1">
    <location>
        <begin position="736"/>
        <end position="753"/>
    </location>
</feature>
<dbReference type="PROSITE" id="PS51688">
    <property type="entry name" value="ICA"/>
    <property type="match status" value="1"/>
</dbReference>
<dbReference type="OrthoDB" id="436961at2759"/>
<gene>
    <name evidence="3" type="ORF">AK812_SmicGene991</name>
</gene>
<feature type="compositionally biased region" description="Polar residues" evidence="1">
    <location>
        <begin position="1"/>
        <end position="16"/>
    </location>
</feature>
<feature type="domain" description="Peptidase S74" evidence="2">
    <location>
        <begin position="2215"/>
        <end position="2312"/>
    </location>
</feature>
<reference evidence="3 4" key="1">
    <citation type="submission" date="2016-02" db="EMBL/GenBank/DDBJ databases">
        <title>Genome analysis of coral dinoflagellate symbionts highlights evolutionary adaptations to a symbiotic lifestyle.</title>
        <authorList>
            <person name="Aranda M."/>
            <person name="Li Y."/>
            <person name="Liew Y.J."/>
            <person name="Baumgarten S."/>
            <person name="Simakov O."/>
            <person name="Wilson M."/>
            <person name="Piel J."/>
            <person name="Ashoor H."/>
            <person name="Bougouffa S."/>
            <person name="Bajic V.B."/>
            <person name="Ryu T."/>
            <person name="Ravasi T."/>
            <person name="Bayer T."/>
            <person name="Micklem G."/>
            <person name="Kim H."/>
            <person name="Bhak J."/>
            <person name="Lajeunesse T.C."/>
            <person name="Voolstra C.R."/>
        </authorList>
    </citation>
    <scope>NUCLEOTIDE SEQUENCE [LARGE SCALE GENOMIC DNA]</scope>
    <source>
        <strain evidence="3 4">CCMP2467</strain>
    </source>
</reference>
<evidence type="ECO:0000313" key="4">
    <source>
        <dbReference type="Proteomes" id="UP000186817"/>
    </source>
</evidence>
<name>A0A1Q9F561_SYMMI</name>
<keyword evidence="4" id="KW-1185">Reference proteome</keyword>
<organism evidence="3 4">
    <name type="scientific">Symbiodinium microadriaticum</name>
    <name type="common">Dinoflagellate</name>
    <name type="synonym">Zooxanthella microadriatica</name>
    <dbReference type="NCBI Taxonomy" id="2951"/>
    <lineage>
        <taxon>Eukaryota</taxon>
        <taxon>Sar</taxon>
        <taxon>Alveolata</taxon>
        <taxon>Dinophyceae</taxon>
        <taxon>Suessiales</taxon>
        <taxon>Symbiodiniaceae</taxon>
        <taxon>Symbiodinium</taxon>
    </lineage>
</organism>
<dbReference type="Proteomes" id="UP000186817">
    <property type="component" value="Unassembled WGS sequence"/>
</dbReference>
<evidence type="ECO:0000313" key="3">
    <source>
        <dbReference type="EMBL" id="OLQ14806.1"/>
    </source>
</evidence>
<feature type="region of interest" description="Disordered" evidence="1">
    <location>
        <begin position="451"/>
        <end position="508"/>
    </location>
</feature>
<feature type="region of interest" description="Disordered" evidence="1">
    <location>
        <begin position="727"/>
        <end position="756"/>
    </location>
</feature>
<proteinExistence type="predicted"/>
<dbReference type="EMBL" id="LSRX01000010">
    <property type="protein sequence ID" value="OLQ14806.1"/>
    <property type="molecule type" value="Genomic_DNA"/>
</dbReference>
<feature type="region of interest" description="Disordered" evidence="1">
    <location>
        <begin position="1"/>
        <end position="25"/>
    </location>
</feature>